<proteinExistence type="predicted"/>
<dbReference type="AlphaFoldDB" id="A0A8T8CC50"/>
<sequence>MSPTSLQQIAPASGTHVLFFADVHDLSNISDGLIGPEFHPSAHAALLRFVEYALPHISADHSLLDSCATRLAAKGHGDFLELGSLPLEKVQSLSTETLEELANTYASARQWDSYQCFFKVARVPA</sequence>
<geneLocation type="plasmid" evidence="1 2">
    <name>pPma4326F</name>
</geneLocation>
<dbReference type="RefSeq" id="WP_007250605.1">
    <property type="nucleotide sequence ID" value="NZ_CP047261.1"/>
</dbReference>
<evidence type="ECO:0000313" key="1">
    <source>
        <dbReference type="EMBL" id="QHF00718.1"/>
    </source>
</evidence>
<evidence type="ECO:0000313" key="2">
    <source>
        <dbReference type="Proteomes" id="UP000003811"/>
    </source>
</evidence>
<accession>A0A8T8CC50</accession>
<protein>
    <submittedName>
        <fullName evidence="1">Uncharacterized protein</fullName>
    </submittedName>
</protein>
<organism evidence="1 2">
    <name type="scientific">Pseudomonas syringae pv. maculicola str. ES4326</name>
    <dbReference type="NCBI Taxonomy" id="629265"/>
    <lineage>
        <taxon>Bacteria</taxon>
        <taxon>Pseudomonadati</taxon>
        <taxon>Pseudomonadota</taxon>
        <taxon>Gammaproteobacteria</taxon>
        <taxon>Pseudomonadales</taxon>
        <taxon>Pseudomonadaceae</taxon>
        <taxon>Pseudomonas</taxon>
    </lineage>
</organism>
<name>A0A8T8CC50_PSEYM</name>
<reference evidence="1 2" key="1">
    <citation type="journal article" date="2011" name="PLoS Pathog.">
        <title>Dynamic evolution of pathogenicity revealed by sequencing and comparative genomics of 19 Pseudomonas syringae isolates.</title>
        <authorList>
            <person name="Baltrus D.A."/>
            <person name="Nishimura M.T."/>
            <person name="Romanchuk A."/>
            <person name="Chang J.H."/>
            <person name="Mukhtar M.S."/>
            <person name="Cherkis K."/>
            <person name="Roach J."/>
            <person name="Grant S.R."/>
            <person name="Jones C.D."/>
            <person name="Dangl J.L."/>
        </authorList>
    </citation>
    <scope>NUCLEOTIDE SEQUENCE [LARGE SCALE GENOMIC DNA]</scope>
    <source>
        <strain evidence="1 2">ES4326</strain>
    </source>
</reference>
<dbReference type="EMBL" id="CP047261">
    <property type="protein sequence ID" value="QHF00718.1"/>
    <property type="molecule type" value="Genomic_DNA"/>
</dbReference>
<dbReference type="Proteomes" id="UP000003811">
    <property type="component" value="Plasmid pPma4326F"/>
</dbReference>
<keyword evidence="1" id="KW-0614">Plasmid</keyword>
<gene>
    <name evidence="1" type="ORF">PMA4326_029960</name>
</gene>